<keyword evidence="5" id="KW-0862">Zinc</keyword>
<dbReference type="GO" id="GO:0045944">
    <property type="term" value="P:positive regulation of transcription by RNA polymerase II"/>
    <property type="evidence" value="ECO:0007669"/>
    <property type="project" value="TreeGrafter"/>
</dbReference>
<reference evidence="10" key="1">
    <citation type="submission" date="2016-05" db="EMBL/GenBank/DDBJ databases">
        <title>Comparative genomics of biotechnologically important yeasts.</title>
        <authorList>
            <consortium name="DOE Joint Genome Institute"/>
            <person name="Riley R."/>
            <person name="Haridas S."/>
            <person name="Wolfe K.H."/>
            <person name="Lopes M.R."/>
            <person name="Hittinger C.T."/>
            <person name="Goker M."/>
            <person name="Salamov A."/>
            <person name="Wisecaver J."/>
            <person name="Long T.M."/>
            <person name="Aerts A.L."/>
            <person name="Barry K."/>
            <person name="Choi C."/>
            <person name="Clum A."/>
            <person name="Coughlan A.Y."/>
            <person name="Deshpande S."/>
            <person name="Douglass A.P."/>
            <person name="Hanson S.J."/>
            <person name="Klenk H.-P."/>
            <person name="Labutti K."/>
            <person name="Lapidus A."/>
            <person name="Lindquist E."/>
            <person name="Lipzen A."/>
            <person name="Meier-Kolthoff J.P."/>
            <person name="Ohm R.A."/>
            <person name="Otillar R.P."/>
            <person name="Pangilinan J."/>
            <person name="Peng Y."/>
            <person name="Rokas A."/>
            <person name="Rosa C.A."/>
            <person name="Scheuner C."/>
            <person name="Sibirny A.A."/>
            <person name="Slot J.C."/>
            <person name="Stielow J.B."/>
            <person name="Sun H."/>
            <person name="Kurtzman C.P."/>
            <person name="Blackwell M."/>
            <person name="Grigoriev I.V."/>
            <person name="Jeffries T.W."/>
        </authorList>
    </citation>
    <scope>NUCLEOTIDE SEQUENCE [LARGE SCALE GENOMIC DNA]</scope>
    <source>
        <strain evidence="10">NRRL Y-2460</strain>
    </source>
</reference>
<evidence type="ECO:0000256" key="2">
    <source>
        <dbReference type="ARBA" id="ARBA00022490"/>
    </source>
</evidence>
<name>A0A1E4TV90_PACTA</name>
<proteinExistence type="predicted"/>
<dbReference type="GO" id="GO:0000976">
    <property type="term" value="F:transcription cis-regulatory region binding"/>
    <property type="evidence" value="ECO:0007669"/>
    <property type="project" value="TreeGrafter"/>
</dbReference>
<keyword evidence="3" id="KW-0479">Metal-binding</keyword>
<evidence type="ECO:0000256" key="6">
    <source>
        <dbReference type="PROSITE-ProRule" id="PRU00175"/>
    </source>
</evidence>
<evidence type="ECO:0000256" key="3">
    <source>
        <dbReference type="ARBA" id="ARBA00022723"/>
    </source>
</evidence>
<dbReference type="SMART" id="SM00184">
    <property type="entry name" value="RING"/>
    <property type="match status" value="1"/>
</dbReference>
<feature type="compositionally biased region" description="Basic residues" evidence="7">
    <location>
        <begin position="178"/>
        <end position="191"/>
    </location>
</feature>
<dbReference type="InterPro" id="IPR018957">
    <property type="entry name" value="Znf_C3HC4_RING-type"/>
</dbReference>
<dbReference type="OrthoDB" id="302966at2759"/>
<feature type="compositionally biased region" description="Basic and acidic residues" evidence="7">
    <location>
        <begin position="700"/>
        <end position="728"/>
    </location>
</feature>
<dbReference type="EMBL" id="KV454014">
    <property type="protein sequence ID" value="ODV95647.1"/>
    <property type="molecule type" value="Genomic_DNA"/>
</dbReference>
<evidence type="ECO:0000256" key="7">
    <source>
        <dbReference type="SAM" id="MobiDB-lite"/>
    </source>
</evidence>
<feature type="region of interest" description="Disordered" evidence="7">
    <location>
        <begin position="170"/>
        <end position="191"/>
    </location>
</feature>
<feature type="region of interest" description="Disordered" evidence="7">
    <location>
        <begin position="75"/>
        <end position="125"/>
    </location>
</feature>
<evidence type="ECO:0000256" key="5">
    <source>
        <dbReference type="ARBA" id="ARBA00022833"/>
    </source>
</evidence>
<dbReference type="AlphaFoldDB" id="A0A1E4TV90"/>
<gene>
    <name evidence="9" type="ORF">PACTADRAFT_50345</name>
</gene>
<dbReference type="GO" id="GO:0005737">
    <property type="term" value="C:cytoplasm"/>
    <property type="evidence" value="ECO:0007669"/>
    <property type="project" value="UniProtKB-SubCell"/>
</dbReference>
<feature type="domain" description="RING-type" evidence="8">
    <location>
        <begin position="245"/>
        <end position="299"/>
    </location>
</feature>
<dbReference type="PANTHER" id="PTHR12983:SF9">
    <property type="entry name" value="E3 UBIQUITIN-PROTEIN LIGASE RNF10"/>
    <property type="match status" value="1"/>
</dbReference>
<comment type="subcellular location">
    <subcellularLocation>
        <location evidence="1">Cytoplasm</location>
    </subcellularLocation>
</comment>
<accession>A0A1E4TV90</accession>
<feature type="region of interest" description="Disordered" evidence="7">
    <location>
        <begin position="1"/>
        <end position="63"/>
    </location>
</feature>
<feature type="compositionally biased region" description="Polar residues" evidence="7">
    <location>
        <begin position="98"/>
        <end position="107"/>
    </location>
</feature>
<feature type="region of interest" description="Disordered" evidence="7">
    <location>
        <begin position="774"/>
        <end position="798"/>
    </location>
</feature>
<evidence type="ECO:0000256" key="4">
    <source>
        <dbReference type="ARBA" id="ARBA00022771"/>
    </source>
</evidence>
<feature type="compositionally biased region" description="Low complexity" evidence="7">
    <location>
        <begin position="50"/>
        <end position="63"/>
    </location>
</feature>
<feature type="compositionally biased region" description="Gly residues" evidence="7">
    <location>
        <begin position="75"/>
        <end position="84"/>
    </location>
</feature>
<dbReference type="Pfam" id="PF00097">
    <property type="entry name" value="zf-C3HC4"/>
    <property type="match status" value="1"/>
</dbReference>
<dbReference type="PROSITE" id="PS00518">
    <property type="entry name" value="ZF_RING_1"/>
    <property type="match status" value="1"/>
</dbReference>
<dbReference type="InterPro" id="IPR039739">
    <property type="entry name" value="MAG2/RNF10"/>
</dbReference>
<dbReference type="InterPro" id="IPR017907">
    <property type="entry name" value="Znf_RING_CS"/>
</dbReference>
<evidence type="ECO:0000313" key="10">
    <source>
        <dbReference type="Proteomes" id="UP000094236"/>
    </source>
</evidence>
<keyword evidence="10" id="KW-1185">Reference proteome</keyword>
<dbReference type="PANTHER" id="PTHR12983">
    <property type="entry name" value="RING FINGER 10 FAMILY MEMBER"/>
    <property type="match status" value="1"/>
</dbReference>
<evidence type="ECO:0000256" key="1">
    <source>
        <dbReference type="ARBA" id="ARBA00004496"/>
    </source>
</evidence>
<evidence type="ECO:0000313" key="9">
    <source>
        <dbReference type="EMBL" id="ODV95647.1"/>
    </source>
</evidence>
<dbReference type="GO" id="GO:0008270">
    <property type="term" value="F:zinc ion binding"/>
    <property type="evidence" value="ECO:0007669"/>
    <property type="project" value="UniProtKB-KW"/>
</dbReference>
<keyword evidence="4 6" id="KW-0863">Zinc-finger</keyword>
<dbReference type="InterPro" id="IPR013083">
    <property type="entry name" value="Znf_RING/FYVE/PHD"/>
</dbReference>
<feature type="compositionally biased region" description="Low complexity" evidence="7">
    <location>
        <begin position="1"/>
        <end position="30"/>
    </location>
</feature>
<evidence type="ECO:0000259" key="8">
    <source>
        <dbReference type="PROSITE" id="PS50089"/>
    </source>
</evidence>
<feature type="region of interest" description="Disordered" evidence="7">
    <location>
        <begin position="694"/>
        <end position="731"/>
    </location>
</feature>
<dbReference type="PROSITE" id="PS50089">
    <property type="entry name" value="ZF_RING_2"/>
    <property type="match status" value="1"/>
</dbReference>
<organism evidence="9 10">
    <name type="scientific">Pachysolen tannophilus NRRL Y-2460</name>
    <dbReference type="NCBI Taxonomy" id="669874"/>
    <lineage>
        <taxon>Eukaryota</taxon>
        <taxon>Fungi</taxon>
        <taxon>Dikarya</taxon>
        <taxon>Ascomycota</taxon>
        <taxon>Saccharomycotina</taxon>
        <taxon>Pichiomycetes</taxon>
        <taxon>Pachysolenaceae</taxon>
        <taxon>Pachysolen</taxon>
    </lineage>
</organism>
<dbReference type="STRING" id="669874.A0A1E4TV90"/>
<dbReference type="SUPFAM" id="SSF57850">
    <property type="entry name" value="RING/U-box"/>
    <property type="match status" value="1"/>
</dbReference>
<sequence>MDNQGSFSNSNLSSPSSTSMSNNGNSIINNTKVSTTQSFASSKKDQLNPSNSVGSNGSNTGSGNFSGNFSGGFSGSGSGSGSSGGSLSFNQSLKNKGKNSSKMSTAKASRKREANSSSKRGNKLSRDEVFDLNLDDHVISNGGSSKGKGRKGQISINHLMQFSYSDDHSTEHNIDGIHKRRPNNKNFKRKNSSNIHLTGKHYINVNYKFVVDHRGDFRPQLLDPNLPIDNNNILRVIIPKNDTQCPICLSENIIAPRMVSCGHCFCLSCLLRYLDSEDPIPPKSNEINAKQKKKECPLCANRIKKDEILPVLINPIDERFEIPKSGEDVILQLMYRPINKILTLPYQLKLRNKNLYGGNIPWFNSNSSNTMNNHNNNDLELTDVSDLFQYSRIMKAGLNFIIENYEREIIDIKRQYEEDKALFDDDGIYAQKAIKQIEGLIEDSKISFLNDSIDSVSLGSNGTTFNSTSDELGKSDYEQQKTLEDLSIIQSEQHEFDDSNTYFFYETSFNSKIKFFTSQLDNKILKTLYGQYSLLPICLKMRIENILYDYIVDEELIKKFKFLSYLPLGTEIAFLELDWFERDNGGKTEFKRTKNERKLALPLEISKIFGKELISRSNKTRSKNFKEESLKKKYEKELEIKTRNFFANENNNDLHYYTSISDGSSYNNYNSYNSLMADDHYNEEVDYDVFLPPLTSSEADQDKHDKQDIHQDEVDNEHEQEYERDKEQNTTYETTVWGTKIAKIKDDTQDLQKDNHDDGMDLYFEELLRQSKEKKELKNNKKKGKKKLVLLSSNGRSA</sequence>
<dbReference type="Proteomes" id="UP000094236">
    <property type="component" value="Unassembled WGS sequence"/>
</dbReference>
<dbReference type="Gene3D" id="3.30.40.10">
    <property type="entry name" value="Zinc/RING finger domain, C3HC4 (zinc finger)"/>
    <property type="match status" value="1"/>
</dbReference>
<keyword evidence="2" id="KW-0963">Cytoplasm</keyword>
<dbReference type="InterPro" id="IPR001841">
    <property type="entry name" value="Znf_RING"/>
</dbReference>
<protein>
    <recommendedName>
        <fullName evidence="8">RING-type domain-containing protein</fullName>
    </recommendedName>
</protein>
<feature type="compositionally biased region" description="Polar residues" evidence="7">
    <location>
        <begin position="31"/>
        <end position="41"/>
    </location>
</feature>